<evidence type="ECO:0000256" key="7">
    <source>
        <dbReference type="ARBA" id="ARBA00023224"/>
    </source>
</evidence>
<feature type="binding site" evidence="8">
    <location>
        <begin position="46"/>
        <end position="51"/>
    </location>
    <ligand>
        <name>GTP</name>
        <dbReference type="ChEBI" id="CHEBI:37565"/>
    </ligand>
</feature>
<organism evidence="10 11">
    <name type="scientific">Acanthamoeba castellanii (strain ATCC 30010 / Neff)</name>
    <dbReference type="NCBI Taxonomy" id="1257118"/>
    <lineage>
        <taxon>Eukaryota</taxon>
        <taxon>Amoebozoa</taxon>
        <taxon>Discosea</taxon>
        <taxon>Longamoebia</taxon>
        <taxon>Centramoebida</taxon>
        <taxon>Acanthamoebidae</taxon>
        <taxon>Acanthamoeba</taxon>
    </lineage>
</organism>
<feature type="binding site" evidence="8">
    <location>
        <begin position="208"/>
        <end position="212"/>
    </location>
    <ligand>
        <name>GTP</name>
        <dbReference type="ChEBI" id="CHEBI:37565"/>
    </ligand>
</feature>
<dbReference type="PANTHER" id="PTHR10218:SF302">
    <property type="entry name" value="GUANINE NUCLEOTIDE-BINDING PROTEIN ALPHA-5 SUBUNIT"/>
    <property type="match status" value="1"/>
</dbReference>
<dbReference type="KEGG" id="acan:ACA1_068580"/>
<name>L8HCK3_ACACF</name>
<evidence type="ECO:0000313" key="11">
    <source>
        <dbReference type="Proteomes" id="UP000011083"/>
    </source>
</evidence>
<dbReference type="FunFam" id="1.10.400.10:FF:000007">
    <property type="entry name" value="Guanine nucleotide-binding protein subunit alpha"/>
    <property type="match status" value="1"/>
</dbReference>
<protein>
    <submittedName>
        <fullName evidence="10">Gprotein alpha subunit</fullName>
    </submittedName>
</protein>
<evidence type="ECO:0000256" key="6">
    <source>
        <dbReference type="ARBA" id="ARBA00023134"/>
    </source>
</evidence>
<dbReference type="GO" id="GO:0001664">
    <property type="term" value="F:G protein-coupled receptor binding"/>
    <property type="evidence" value="ECO:0007669"/>
    <property type="project" value="TreeGrafter"/>
</dbReference>
<dbReference type="OMA" id="QVIWADA"/>
<keyword evidence="7" id="KW-0807">Transducer</keyword>
<dbReference type="SMR" id="L8HCK3"/>
<proteinExistence type="inferred from homology"/>
<keyword evidence="4 8" id="KW-0547">Nucleotide-binding</keyword>
<evidence type="ECO:0000256" key="3">
    <source>
        <dbReference type="ARBA" id="ARBA00022723"/>
    </source>
</evidence>
<dbReference type="PRINTS" id="PR00318">
    <property type="entry name" value="GPROTEINA"/>
</dbReference>
<comment type="similarity">
    <text evidence="1">Belongs to the G-alpha family.</text>
</comment>
<dbReference type="RefSeq" id="XP_004352802.1">
    <property type="nucleotide sequence ID" value="XM_004352750.1"/>
</dbReference>
<dbReference type="GO" id="GO:0005834">
    <property type="term" value="C:heterotrimeric G-protein complex"/>
    <property type="evidence" value="ECO:0007669"/>
    <property type="project" value="TreeGrafter"/>
</dbReference>
<dbReference type="CDD" id="cd00066">
    <property type="entry name" value="G-alpha"/>
    <property type="match status" value="1"/>
</dbReference>
<dbReference type="SUPFAM" id="SSF52540">
    <property type="entry name" value="P-loop containing nucleoside triphosphate hydrolases"/>
    <property type="match status" value="1"/>
</dbReference>
<accession>L8HCK3</accession>
<dbReference type="GO" id="GO:0003924">
    <property type="term" value="F:GTPase activity"/>
    <property type="evidence" value="ECO:0007669"/>
    <property type="project" value="InterPro"/>
</dbReference>
<evidence type="ECO:0000256" key="4">
    <source>
        <dbReference type="ARBA" id="ARBA00022741"/>
    </source>
</evidence>
<feature type="binding site" evidence="8">
    <location>
        <begin position="158"/>
        <end position="159"/>
    </location>
    <ligand>
        <name>GTP</name>
        <dbReference type="ChEBI" id="CHEBI:37565"/>
    </ligand>
</feature>
<evidence type="ECO:0000313" key="10">
    <source>
        <dbReference type="EMBL" id="ELR23274.1"/>
    </source>
</evidence>
<dbReference type="Proteomes" id="UP000011083">
    <property type="component" value="Unassembled WGS sequence"/>
</dbReference>
<dbReference type="PANTHER" id="PTHR10218">
    <property type="entry name" value="GTP-BINDING PROTEIN ALPHA SUBUNIT"/>
    <property type="match status" value="1"/>
</dbReference>
<dbReference type="FunFam" id="3.40.50.300:FF:000692">
    <property type="entry name" value="Guanine nucleotide-binding protein subunit alpha"/>
    <property type="match status" value="1"/>
</dbReference>
<keyword evidence="6 8" id="KW-0342">GTP-binding</keyword>
<dbReference type="GO" id="GO:0007188">
    <property type="term" value="P:adenylate cyclase-modulating G protein-coupled receptor signaling pathway"/>
    <property type="evidence" value="ECO:0007669"/>
    <property type="project" value="TreeGrafter"/>
</dbReference>
<dbReference type="Pfam" id="PF00503">
    <property type="entry name" value="G-alpha"/>
    <property type="match status" value="1"/>
</dbReference>
<dbReference type="SUPFAM" id="SSF47895">
    <property type="entry name" value="Transducin (alpha subunit), insertion domain"/>
    <property type="match status" value="1"/>
</dbReference>
<dbReference type="Gene3D" id="1.10.400.10">
    <property type="entry name" value="GI Alpha 1, domain 2-like"/>
    <property type="match status" value="1"/>
</dbReference>
<dbReference type="InterPro" id="IPR011025">
    <property type="entry name" value="GproteinA_insert"/>
</dbReference>
<dbReference type="InterPro" id="IPR027417">
    <property type="entry name" value="P-loop_NTPase"/>
</dbReference>
<dbReference type="SMART" id="SM00275">
    <property type="entry name" value="G_alpha"/>
    <property type="match status" value="1"/>
</dbReference>
<dbReference type="FunFam" id="3.40.50.300:FF:002307">
    <property type="entry name" value="Guanine nucleotide-binding protein G(k) subunit alpha"/>
    <property type="match status" value="1"/>
</dbReference>
<evidence type="ECO:0000256" key="8">
    <source>
        <dbReference type="PIRSR" id="PIRSR601019-1"/>
    </source>
</evidence>
<feature type="binding site" evidence="8">
    <location>
        <position position="337"/>
    </location>
    <ligand>
        <name>GTP</name>
        <dbReference type="ChEBI" id="CHEBI:37565"/>
    </ligand>
</feature>
<sequence>MGCGASTLTEEELQARQTSREIDVQLLTERKELRDEVKLLLLGAGESGKSTFAKQMQIIHKNGFTEEERLTQRPVICCNVLDAMKKLVQAVERFKSDQRAPGPELLEDNEEAAEAIDEIDLTNDLQLTGQTVQYLKALWADTAVQAAYERRSEFQLNDSAAYFFDELSRLARTDYVPSEADILRLRKKTTGIIETRFVAGTLGFRMVDVGGQRNERKKWIHCFEDVKLVIFITSLSEYDCVLEEDETTNRMRESLCLFSDVINNRWFIKTPVILFMNKKDLFAEKIKRVNLNVCFKGYRGKQRDYDEAIGYIAKRFIDCNKSPSPDRQTIYTHQTCATDTGNARVVFNAVDEILVSGLIRYNGFG</sequence>
<dbReference type="AlphaFoldDB" id="L8HCK3"/>
<dbReference type="GO" id="GO:0005737">
    <property type="term" value="C:cytoplasm"/>
    <property type="evidence" value="ECO:0007669"/>
    <property type="project" value="TreeGrafter"/>
</dbReference>
<dbReference type="Gene3D" id="3.40.50.300">
    <property type="entry name" value="P-loop containing nucleotide triphosphate hydrolases"/>
    <property type="match status" value="1"/>
</dbReference>
<feature type="binding site" evidence="8">
    <location>
        <begin position="277"/>
        <end position="280"/>
    </location>
    <ligand>
        <name>GTP</name>
        <dbReference type="ChEBI" id="CHEBI:37565"/>
    </ligand>
</feature>
<keyword evidence="3 9" id="KW-0479">Metal-binding</keyword>
<dbReference type="PROSITE" id="PS51882">
    <property type="entry name" value="G_ALPHA"/>
    <property type="match status" value="1"/>
</dbReference>
<dbReference type="InterPro" id="IPR001019">
    <property type="entry name" value="Gprotein_alpha_su"/>
</dbReference>
<dbReference type="GO" id="GO:0005525">
    <property type="term" value="F:GTP binding"/>
    <property type="evidence" value="ECO:0007669"/>
    <property type="project" value="UniProtKB-KW"/>
</dbReference>
<dbReference type="GO" id="GO:0007010">
    <property type="term" value="P:cytoskeleton organization"/>
    <property type="evidence" value="ECO:0007669"/>
    <property type="project" value="UniProtKB-ARBA"/>
</dbReference>
<comment type="subunit">
    <text evidence="2">G proteins are composed of 3 units; alpha, beta and gamma. The alpha chain contains the guanine nucleotide binding site.</text>
</comment>
<keyword evidence="11" id="KW-1185">Reference proteome</keyword>
<feature type="binding site" evidence="9">
    <location>
        <position position="189"/>
    </location>
    <ligand>
        <name>Mg(2+)</name>
        <dbReference type="ChEBI" id="CHEBI:18420"/>
    </ligand>
</feature>
<feature type="binding site" evidence="8">
    <location>
        <begin position="183"/>
        <end position="189"/>
    </location>
    <ligand>
        <name>GTP</name>
        <dbReference type="ChEBI" id="CHEBI:37565"/>
    </ligand>
</feature>
<dbReference type="VEuPathDB" id="AmoebaDB:ACA1_068580"/>
<dbReference type="GO" id="GO:0031683">
    <property type="term" value="F:G-protein beta/gamma-subunit complex binding"/>
    <property type="evidence" value="ECO:0007669"/>
    <property type="project" value="InterPro"/>
</dbReference>
<dbReference type="GO" id="GO:0046872">
    <property type="term" value="F:metal ion binding"/>
    <property type="evidence" value="ECO:0007669"/>
    <property type="project" value="UniProtKB-KW"/>
</dbReference>
<dbReference type="OrthoDB" id="5817230at2759"/>
<evidence type="ECO:0000256" key="1">
    <source>
        <dbReference type="ARBA" id="ARBA00005804"/>
    </source>
</evidence>
<evidence type="ECO:0000256" key="9">
    <source>
        <dbReference type="PIRSR" id="PIRSR601019-2"/>
    </source>
</evidence>
<dbReference type="EMBL" id="KB007857">
    <property type="protein sequence ID" value="ELR23274.1"/>
    <property type="molecule type" value="Genomic_DNA"/>
</dbReference>
<dbReference type="STRING" id="1257118.L8HCK3"/>
<evidence type="ECO:0000256" key="5">
    <source>
        <dbReference type="ARBA" id="ARBA00022842"/>
    </source>
</evidence>
<dbReference type="GeneID" id="14924247"/>
<gene>
    <name evidence="10" type="ORF">ACA1_068580</name>
</gene>
<keyword evidence="5 9" id="KW-0460">Magnesium</keyword>
<evidence type="ECO:0000256" key="2">
    <source>
        <dbReference type="ARBA" id="ARBA00011356"/>
    </source>
</evidence>
<feature type="binding site" evidence="9">
    <location>
        <position position="50"/>
    </location>
    <ligand>
        <name>Mg(2+)</name>
        <dbReference type="ChEBI" id="CHEBI:18420"/>
    </ligand>
</feature>
<reference evidence="10 11" key="1">
    <citation type="journal article" date="2013" name="Genome Biol.">
        <title>Genome of Acanthamoeba castellanii highlights extensive lateral gene transfer and early evolution of tyrosine kinase signaling.</title>
        <authorList>
            <person name="Clarke M."/>
            <person name="Lohan A.J."/>
            <person name="Liu B."/>
            <person name="Lagkouvardos I."/>
            <person name="Roy S."/>
            <person name="Zafar N."/>
            <person name="Bertelli C."/>
            <person name="Schilde C."/>
            <person name="Kianianmomeni A."/>
            <person name="Burglin T.R."/>
            <person name="Frech C."/>
            <person name="Turcotte B."/>
            <person name="Kopec K.O."/>
            <person name="Synnott J.M."/>
            <person name="Choo C."/>
            <person name="Paponov I."/>
            <person name="Finkler A."/>
            <person name="Soon Heng Tan C."/>
            <person name="Hutchins A.P."/>
            <person name="Weinmeier T."/>
            <person name="Rattei T."/>
            <person name="Chu J.S."/>
            <person name="Gimenez G."/>
            <person name="Irimia M."/>
            <person name="Rigden D.J."/>
            <person name="Fitzpatrick D.A."/>
            <person name="Lorenzo-Morales J."/>
            <person name="Bateman A."/>
            <person name="Chiu C.H."/>
            <person name="Tang P."/>
            <person name="Hegemann P."/>
            <person name="Fromm H."/>
            <person name="Raoult D."/>
            <person name="Greub G."/>
            <person name="Miranda-Saavedra D."/>
            <person name="Chen N."/>
            <person name="Nash P."/>
            <person name="Ginger M.L."/>
            <person name="Horn M."/>
            <person name="Schaap P."/>
            <person name="Caler L."/>
            <person name="Loftus B."/>
        </authorList>
    </citation>
    <scope>NUCLEOTIDE SEQUENCE [LARGE SCALE GENOMIC DNA]</scope>
    <source>
        <strain evidence="10 11">Neff</strain>
    </source>
</reference>